<evidence type="ECO:0000256" key="3">
    <source>
        <dbReference type="ARBA" id="ARBA00023125"/>
    </source>
</evidence>
<name>A0A7W3T8W5_9ACTN</name>
<protein>
    <submittedName>
        <fullName evidence="7">Sigma-70 family RNA polymerase sigma factor</fullName>
    </submittedName>
</protein>
<evidence type="ECO:0000313" key="7">
    <source>
        <dbReference type="EMBL" id="MBB0233059.1"/>
    </source>
</evidence>
<comment type="caution">
    <text evidence="7">The sequence shown here is derived from an EMBL/GenBank/DDBJ whole genome shotgun (WGS) entry which is preliminary data.</text>
</comment>
<organism evidence="7 8">
    <name type="scientific">Streptomyces calidiresistens</name>
    <dbReference type="NCBI Taxonomy" id="1485586"/>
    <lineage>
        <taxon>Bacteria</taxon>
        <taxon>Bacillati</taxon>
        <taxon>Actinomycetota</taxon>
        <taxon>Actinomycetes</taxon>
        <taxon>Kitasatosporales</taxon>
        <taxon>Streptomycetaceae</taxon>
        <taxon>Streptomyces</taxon>
    </lineage>
</organism>
<evidence type="ECO:0000256" key="5">
    <source>
        <dbReference type="SAM" id="MobiDB-lite"/>
    </source>
</evidence>
<keyword evidence="4" id="KW-0804">Transcription</keyword>
<dbReference type="SUPFAM" id="SSF88659">
    <property type="entry name" value="Sigma3 and sigma4 domains of RNA polymerase sigma factors"/>
    <property type="match status" value="1"/>
</dbReference>
<feature type="region of interest" description="Disordered" evidence="5">
    <location>
        <begin position="83"/>
        <end position="221"/>
    </location>
</feature>
<dbReference type="PANTHER" id="PTHR30385:SF4">
    <property type="entry name" value="RNA POLYMERASE SIGMA-E FACTOR"/>
    <property type="match status" value="1"/>
</dbReference>
<evidence type="ECO:0000313" key="8">
    <source>
        <dbReference type="Proteomes" id="UP000530234"/>
    </source>
</evidence>
<dbReference type="RefSeq" id="WP_182667557.1">
    <property type="nucleotide sequence ID" value="NZ_VKHS01001446.1"/>
</dbReference>
<dbReference type="Gene3D" id="1.20.140.160">
    <property type="match status" value="1"/>
</dbReference>
<feature type="non-terminal residue" evidence="7">
    <location>
        <position position="1"/>
    </location>
</feature>
<dbReference type="GO" id="GO:0003677">
    <property type="term" value="F:DNA binding"/>
    <property type="evidence" value="ECO:0007669"/>
    <property type="project" value="UniProtKB-KW"/>
</dbReference>
<keyword evidence="2" id="KW-0731">Sigma factor</keyword>
<dbReference type="InterPro" id="IPR013324">
    <property type="entry name" value="RNA_pol_sigma_r3/r4-like"/>
</dbReference>
<dbReference type="AlphaFoldDB" id="A0A7W3T8W5"/>
<dbReference type="CDD" id="cd06171">
    <property type="entry name" value="Sigma70_r4"/>
    <property type="match status" value="1"/>
</dbReference>
<gene>
    <name evidence="7" type="ORF">FOE67_27095</name>
</gene>
<reference evidence="8" key="1">
    <citation type="submission" date="2019-10" db="EMBL/GenBank/DDBJ databases">
        <title>Streptomyces sp. nov., a novel actinobacterium isolated from alkaline environment.</title>
        <authorList>
            <person name="Golinska P."/>
        </authorList>
    </citation>
    <scope>NUCLEOTIDE SEQUENCE [LARGE SCALE GENOMIC DNA]</scope>
    <source>
        <strain evidence="8">DSM 42108</strain>
    </source>
</reference>
<keyword evidence="3" id="KW-0238">DNA-binding</keyword>
<keyword evidence="8" id="KW-1185">Reference proteome</keyword>
<proteinExistence type="predicted"/>
<evidence type="ECO:0000256" key="1">
    <source>
        <dbReference type="ARBA" id="ARBA00023015"/>
    </source>
</evidence>
<accession>A0A7W3T8W5</accession>
<evidence type="ECO:0000256" key="2">
    <source>
        <dbReference type="ARBA" id="ARBA00023082"/>
    </source>
</evidence>
<evidence type="ECO:0000256" key="4">
    <source>
        <dbReference type="ARBA" id="ARBA00023163"/>
    </source>
</evidence>
<dbReference type="InterPro" id="IPR007630">
    <property type="entry name" value="RNA_pol_sigma70_r4"/>
</dbReference>
<feature type="compositionally biased region" description="Gly residues" evidence="5">
    <location>
        <begin position="212"/>
        <end position="221"/>
    </location>
</feature>
<dbReference type="GO" id="GO:0016987">
    <property type="term" value="F:sigma factor activity"/>
    <property type="evidence" value="ECO:0007669"/>
    <property type="project" value="UniProtKB-KW"/>
</dbReference>
<dbReference type="Proteomes" id="UP000530234">
    <property type="component" value="Unassembled WGS sequence"/>
</dbReference>
<feature type="compositionally biased region" description="Low complexity" evidence="5">
    <location>
        <begin position="173"/>
        <end position="185"/>
    </location>
</feature>
<feature type="domain" description="RNA polymerase sigma-70 region 4" evidence="6">
    <location>
        <begin position="33"/>
        <end position="81"/>
    </location>
</feature>
<dbReference type="NCBIfam" id="TIGR02937">
    <property type="entry name" value="sigma70-ECF"/>
    <property type="match status" value="1"/>
</dbReference>
<dbReference type="EMBL" id="VKHS01001446">
    <property type="protein sequence ID" value="MBB0233059.1"/>
    <property type="molecule type" value="Genomic_DNA"/>
</dbReference>
<dbReference type="InterPro" id="IPR014284">
    <property type="entry name" value="RNA_pol_sigma-70_dom"/>
</dbReference>
<dbReference type="Pfam" id="PF04545">
    <property type="entry name" value="Sigma70_r4"/>
    <property type="match status" value="1"/>
</dbReference>
<dbReference type="GO" id="GO:0006352">
    <property type="term" value="P:DNA-templated transcription initiation"/>
    <property type="evidence" value="ECO:0007669"/>
    <property type="project" value="InterPro"/>
</dbReference>
<dbReference type="PANTHER" id="PTHR30385">
    <property type="entry name" value="SIGMA FACTOR F FLAGELLAR"/>
    <property type="match status" value="1"/>
</dbReference>
<sequence>GGEEEGPTLLGALGEPDPGFDHVVDREAVRGAVAGLSERERTILYLRFFGDMSQSRIGEQLGISQMHVSRLLRQALVRIRETVESGDSGESTPRPGHRVTTVPSGRAEKAGNEAFPVARAGQKSTLRHPAPPPPVIHPGKGPRHPAPNTAKAPAERTSGKPSPRPGKAAGKKSGASPPALSGASGEKALRRTGGKTPGPPGHGPRGRTTGATGAGGAQSRS</sequence>
<feature type="non-terminal residue" evidence="7">
    <location>
        <position position="221"/>
    </location>
</feature>
<keyword evidence="1" id="KW-0805">Transcription regulation</keyword>
<evidence type="ECO:0000259" key="6">
    <source>
        <dbReference type="Pfam" id="PF04545"/>
    </source>
</evidence>